<dbReference type="NCBIfam" id="TIGR01068">
    <property type="entry name" value="thioredoxin"/>
    <property type="match status" value="1"/>
</dbReference>
<sequence length="153" mass="16292">MATTLQKDAVKLACATCGQVNRVPTDKLSAGPKCGTCGEPLMSGKVAELDPKGLTALSKKDDLPVLVDFWAPWCGPCRMMAPEFAKAAQELKGRARFAKINTEEHPTVSMKNGIRGIPALILYQGGKEVARIAGARPARDIVAFVMENGKLPA</sequence>
<dbReference type="EMBL" id="FNBL01000003">
    <property type="protein sequence ID" value="SDF34813.1"/>
    <property type="molecule type" value="Genomic_DNA"/>
</dbReference>
<accession>A0A1G7KC65</accession>
<evidence type="ECO:0000313" key="10">
    <source>
        <dbReference type="Proteomes" id="UP000182284"/>
    </source>
</evidence>
<dbReference type="GO" id="GO:0015035">
    <property type="term" value="F:protein-disulfide reductase activity"/>
    <property type="evidence" value="ECO:0007669"/>
    <property type="project" value="UniProtKB-UniRule"/>
</dbReference>
<comment type="similarity">
    <text evidence="1">Belongs to the thioredoxin family.</text>
</comment>
<dbReference type="InterPro" id="IPR013766">
    <property type="entry name" value="Thioredoxin_domain"/>
</dbReference>
<keyword evidence="5" id="KW-1015">Disulfide bond</keyword>
<dbReference type="InterPro" id="IPR049299">
    <property type="entry name" value="Thio2_N"/>
</dbReference>
<dbReference type="PANTHER" id="PTHR45663">
    <property type="entry name" value="GEO12009P1"/>
    <property type="match status" value="1"/>
</dbReference>
<dbReference type="NCBIfam" id="NF008229">
    <property type="entry name" value="PRK10996.1"/>
    <property type="match status" value="1"/>
</dbReference>
<evidence type="ECO:0000313" key="9">
    <source>
        <dbReference type="EMBL" id="SDF34813.1"/>
    </source>
</evidence>
<name>A0A1G7KC65_9RHOB</name>
<reference evidence="9 10" key="1">
    <citation type="submission" date="2016-10" db="EMBL/GenBank/DDBJ databases">
        <authorList>
            <person name="de Groot N.N."/>
        </authorList>
    </citation>
    <scope>NUCLEOTIDE SEQUENCE [LARGE SCALE GENOMIC DNA]</scope>
    <source>
        <strain evidence="9 10">DSM 27375</strain>
    </source>
</reference>
<organism evidence="9 10">
    <name type="scientific">Celeribacter baekdonensis</name>
    <dbReference type="NCBI Taxonomy" id="875171"/>
    <lineage>
        <taxon>Bacteria</taxon>
        <taxon>Pseudomonadati</taxon>
        <taxon>Pseudomonadota</taxon>
        <taxon>Alphaproteobacteria</taxon>
        <taxon>Rhodobacterales</taxon>
        <taxon>Roseobacteraceae</taxon>
        <taxon>Celeribacter</taxon>
    </lineage>
</organism>
<dbReference type="PRINTS" id="PR00421">
    <property type="entry name" value="THIOREDOXIN"/>
</dbReference>
<dbReference type="CDD" id="cd02947">
    <property type="entry name" value="TRX_family"/>
    <property type="match status" value="1"/>
</dbReference>
<keyword evidence="3" id="KW-0479">Metal-binding</keyword>
<dbReference type="InterPro" id="IPR017937">
    <property type="entry name" value="Thioredoxin_CS"/>
</dbReference>
<evidence type="ECO:0000256" key="3">
    <source>
        <dbReference type="ARBA" id="ARBA00022723"/>
    </source>
</evidence>
<dbReference type="Pfam" id="PF21352">
    <property type="entry name" value="Zn_ribbon_Thio2"/>
    <property type="match status" value="1"/>
</dbReference>
<protein>
    <recommendedName>
        <fullName evidence="7">Thioredoxin</fullName>
    </recommendedName>
</protein>
<dbReference type="InterPro" id="IPR005746">
    <property type="entry name" value="Thioredoxin"/>
</dbReference>
<proteinExistence type="inferred from homology"/>
<dbReference type="GO" id="GO:0005829">
    <property type="term" value="C:cytosol"/>
    <property type="evidence" value="ECO:0007669"/>
    <property type="project" value="TreeGrafter"/>
</dbReference>
<feature type="domain" description="Thioredoxin" evidence="8">
    <location>
        <begin position="28"/>
        <end position="150"/>
    </location>
</feature>
<keyword evidence="4" id="KW-0249">Electron transport</keyword>
<dbReference type="PROSITE" id="PS00194">
    <property type="entry name" value="THIOREDOXIN_1"/>
    <property type="match status" value="1"/>
</dbReference>
<gene>
    <name evidence="9" type="ORF">SAMN04488117_103410</name>
</gene>
<dbReference type="RefSeq" id="WP_074643470.1">
    <property type="nucleotide sequence ID" value="NZ_FNBL01000003.1"/>
</dbReference>
<keyword evidence="6" id="KW-0676">Redox-active center</keyword>
<dbReference type="PANTHER" id="PTHR45663:SF11">
    <property type="entry name" value="GEO12009P1"/>
    <property type="match status" value="1"/>
</dbReference>
<evidence type="ECO:0000259" key="8">
    <source>
        <dbReference type="PROSITE" id="PS51352"/>
    </source>
</evidence>
<evidence type="ECO:0000256" key="6">
    <source>
        <dbReference type="ARBA" id="ARBA00023284"/>
    </source>
</evidence>
<dbReference type="Gene3D" id="2.30.30.380">
    <property type="entry name" value="Zn-finger domain of Sec23/24"/>
    <property type="match status" value="1"/>
</dbReference>
<dbReference type="Proteomes" id="UP000182284">
    <property type="component" value="Unassembled WGS sequence"/>
</dbReference>
<dbReference type="Pfam" id="PF00085">
    <property type="entry name" value="Thioredoxin"/>
    <property type="match status" value="1"/>
</dbReference>
<dbReference type="Gene3D" id="3.40.30.10">
    <property type="entry name" value="Glutaredoxin"/>
    <property type="match status" value="1"/>
</dbReference>
<dbReference type="InterPro" id="IPR036249">
    <property type="entry name" value="Thioredoxin-like_sf"/>
</dbReference>
<dbReference type="GO" id="GO:0046872">
    <property type="term" value="F:metal ion binding"/>
    <property type="evidence" value="ECO:0007669"/>
    <property type="project" value="UniProtKB-KW"/>
</dbReference>
<dbReference type="PROSITE" id="PS51352">
    <property type="entry name" value="THIOREDOXIN_2"/>
    <property type="match status" value="1"/>
</dbReference>
<dbReference type="AlphaFoldDB" id="A0A1G7KC65"/>
<dbReference type="OrthoDB" id="9790390at2"/>
<dbReference type="GO" id="GO:0045454">
    <property type="term" value="P:cell redox homeostasis"/>
    <property type="evidence" value="ECO:0007669"/>
    <property type="project" value="TreeGrafter"/>
</dbReference>
<evidence type="ECO:0000256" key="1">
    <source>
        <dbReference type="ARBA" id="ARBA00008987"/>
    </source>
</evidence>
<keyword evidence="2" id="KW-0813">Transport</keyword>
<dbReference type="SUPFAM" id="SSF52833">
    <property type="entry name" value="Thioredoxin-like"/>
    <property type="match status" value="1"/>
</dbReference>
<evidence type="ECO:0000256" key="4">
    <source>
        <dbReference type="ARBA" id="ARBA00022982"/>
    </source>
</evidence>
<evidence type="ECO:0000256" key="2">
    <source>
        <dbReference type="ARBA" id="ARBA00022448"/>
    </source>
</evidence>
<evidence type="ECO:0000256" key="5">
    <source>
        <dbReference type="ARBA" id="ARBA00023157"/>
    </source>
</evidence>
<evidence type="ECO:0000256" key="7">
    <source>
        <dbReference type="NCBIfam" id="TIGR01068"/>
    </source>
</evidence>